<dbReference type="RefSeq" id="WP_258790092.1">
    <property type="nucleotide sequence ID" value="NZ_JANUGQ010000026.1"/>
</dbReference>
<proteinExistence type="predicted"/>
<protein>
    <submittedName>
        <fullName evidence="2">Uncharacterized protein</fullName>
    </submittedName>
</protein>
<accession>A0ABT2CMW8</accession>
<dbReference type="Proteomes" id="UP001431313">
    <property type="component" value="Unassembled WGS sequence"/>
</dbReference>
<dbReference type="EMBL" id="JANUGQ010000026">
    <property type="protein sequence ID" value="MCS0638785.1"/>
    <property type="molecule type" value="Genomic_DNA"/>
</dbReference>
<organism evidence="2 3">
    <name type="scientific">Streptomyces pyxinae</name>
    <dbReference type="NCBI Taxonomy" id="2970734"/>
    <lineage>
        <taxon>Bacteria</taxon>
        <taxon>Bacillati</taxon>
        <taxon>Actinomycetota</taxon>
        <taxon>Actinomycetes</taxon>
        <taxon>Kitasatosporales</taxon>
        <taxon>Streptomycetaceae</taxon>
        <taxon>Streptomyces</taxon>
    </lineage>
</organism>
<name>A0ABT2CMW8_9ACTN</name>
<reference evidence="2" key="1">
    <citation type="submission" date="2022-08" db="EMBL/GenBank/DDBJ databases">
        <authorList>
            <person name="Somphong A."/>
            <person name="Phongsopitanun W."/>
        </authorList>
    </citation>
    <scope>NUCLEOTIDE SEQUENCE</scope>
    <source>
        <strain evidence="2">LP05-1</strain>
    </source>
</reference>
<evidence type="ECO:0000313" key="3">
    <source>
        <dbReference type="Proteomes" id="UP001431313"/>
    </source>
</evidence>
<keyword evidence="3" id="KW-1185">Reference proteome</keyword>
<feature type="region of interest" description="Disordered" evidence="1">
    <location>
        <begin position="51"/>
        <end position="72"/>
    </location>
</feature>
<evidence type="ECO:0000256" key="1">
    <source>
        <dbReference type="SAM" id="MobiDB-lite"/>
    </source>
</evidence>
<comment type="caution">
    <text evidence="2">The sequence shown here is derived from an EMBL/GenBank/DDBJ whole genome shotgun (WGS) entry which is preliminary data.</text>
</comment>
<gene>
    <name evidence="2" type="ORF">NX801_24635</name>
</gene>
<sequence length="72" mass="7843">MISPGRHQKKDVAAALDRARKAGLHVVPDKSGHRWGWVVCCPCSDTIIVSGTPKNSGAEAKRVSNFVSKHRH</sequence>
<evidence type="ECO:0000313" key="2">
    <source>
        <dbReference type="EMBL" id="MCS0638785.1"/>
    </source>
</evidence>